<evidence type="ECO:0000256" key="1">
    <source>
        <dbReference type="ARBA" id="ARBA00008683"/>
    </source>
</evidence>
<dbReference type="InterPro" id="IPR004635">
    <property type="entry name" value="Pept_S49_SppA"/>
</dbReference>
<evidence type="ECO:0000256" key="5">
    <source>
        <dbReference type="SAM" id="Phobius"/>
    </source>
</evidence>
<dbReference type="Proteomes" id="UP001196870">
    <property type="component" value="Unassembled WGS sequence"/>
</dbReference>
<comment type="similarity">
    <text evidence="1">Belongs to the peptidase S49 family.</text>
</comment>
<dbReference type="Gene3D" id="6.20.330.10">
    <property type="match status" value="1"/>
</dbReference>
<name>A0ABS5F5D9_9PROT</name>
<keyword evidence="8" id="KW-1185">Reference proteome</keyword>
<dbReference type="Pfam" id="PF01343">
    <property type="entry name" value="Peptidase_S49"/>
    <property type="match status" value="1"/>
</dbReference>
<keyword evidence="5" id="KW-0472">Membrane</keyword>
<evidence type="ECO:0000313" key="7">
    <source>
        <dbReference type="EMBL" id="MBR0667788.1"/>
    </source>
</evidence>
<dbReference type="CDD" id="cd07023">
    <property type="entry name" value="S49_Sppa_N_C"/>
    <property type="match status" value="1"/>
</dbReference>
<comment type="caution">
    <text evidence="7">The sequence shown here is derived from an EMBL/GenBank/DDBJ whole genome shotgun (WGS) entry which is preliminary data.</text>
</comment>
<evidence type="ECO:0000313" key="8">
    <source>
        <dbReference type="Proteomes" id="UP001196870"/>
    </source>
</evidence>
<evidence type="ECO:0000256" key="3">
    <source>
        <dbReference type="ARBA" id="ARBA00022801"/>
    </source>
</evidence>
<organism evidence="7 8">
    <name type="scientific">Plastoroseomonas hellenica</name>
    <dbReference type="NCBI Taxonomy" id="2687306"/>
    <lineage>
        <taxon>Bacteria</taxon>
        <taxon>Pseudomonadati</taxon>
        <taxon>Pseudomonadota</taxon>
        <taxon>Alphaproteobacteria</taxon>
        <taxon>Acetobacterales</taxon>
        <taxon>Acetobacteraceae</taxon>
        <taxon>Plastoroseomonas</taxon>
    </lineage>
</organism>
<sequence>MSLDADLLTDRRRLKRRLSLWRLLAIVAVLGVIGLAAGGGARIGMEATAGRAHVARLAISGTIGEARRELQVLERARRDDNVRALILAIDSPGGTMAGGEALHAAIARFAETKPVVATMGGVAASAGYMIAMPAQRVLARESTLTGSIGVLLQSMNVSDLLERFGIRPEVIASGPFKDQPSPFRPLTAEGRASLERLIADLHSQFVHIVAAGRHMEEAQVRELADGRVFSGREAVGLGLVDAIGGEREARAWLAAERGVPESLPLRTIETRGRAERFFADASGWMMKTLFSEWLGVDVPRALWQPFP</sequence>
<dbReference type="InterPro" id="IPR047272">
    <property type="entry name" value="S49_SppA_C"/>
</dbReference>
<dbReference type="PANTHER" id="PTHR42987">
    <property type="entry name" value="PEPTIDASE S49"/>
    <property type="match status" value="1"/>
</dbReference>
<keyword evidence="3" id="KW-0378">Hydrolase</keyword>
<dbReference type="InterPro" id="IPR029045">
    <property type="entry name" value="ClpP/crotonase-like_dom_sf"/>
</dbReference>
<dbReference type="Gene3D" id="3.90.226.10">
    <property type="entry name" value="2-enoyl-CoA Hydratase, Chain A, domain 1"/>
    <property type="match status" value="1"/>
</dbReference>
<dbReference type="PANTHER" id="PTHR42987:SF6">
    <property type="entry name" value="PROTEINASE IV"/>
    <property type="match status" value="1"/>
</dbReference>
<dbReference type="InterPro" id="IPR002142">
    <property type="entry name" value="Peptidase_S49"/>
</dbReference>
<keyword evidence="2" id="KW-0645">Protease</keyword>
<evidence type="ECO:0000256" key="4">
    <source>
        <dbReference type="ARBA" id="ARBA00022825"/>
    </source>
</evidence>
<keyword evidence="5" id="KW-1133">Transmembrane helix</keyword>
<feature type="domain" description="Peptidase S49" evidence="6">
    <location>
        <begin position="109"/>
        <end position="259"/>
    </location>
</feature>
<dbReference type="EMBL" id="JAAGBB010000041">
    <property type="protein sequence ID" value="MBR0667788.1"/>
    <property type="molecule type" value="Genomic_DNA"/>
</dbReference>
<dbReference type="NCBIfam" id="TIGR00706">
    <property type="entry name" value="SppA_dom"/>
    <property type="match status" value="1"/>
</dbReference>
<accession>A0ABS5F5D9</accession>
<feature type="transmembrane region" description="Helical" evidence="5">
    <location>
        <begin position="20"/>
        <end position="41"/>
    </location>
</feature>
<protein>
    <submittedName>
        <fullName evidence="7">Signal peptide peptidase SppA</fullName>
    </submittedName>
</protein>
<reference evidence="8" key="1">
    <citation type="journal article" date="2021" name="Syst. Appl. Microbiol.">
        <title>Roseomonas hellenica sp. nov., isolated from roots of wild-growing Alkanna tinctoria.</title>
        <authorList>
            <person name="Rat A."/>
            <person name="Naranjo H.D."/>
            <person name="Lebbe L."/>
            <person name="Cnockaert M."/>
            <person name="Krigas N."/>
            <person name="Grigoriadou K."/>
            <person name="Maloupa E."/>
            <person name="Willems A."/>
        </authorList>
    </citation>
    <scope>NUCLEOTIDE SEQUENCE [LARGE SCALE GENOMIC DNA]</scope>
    <source>
        <strain evidence="8">LMG 31523</strain>
    </source>
</reference>
<gene>
    <name evidence="7" type="primary">sppA</name>
    <name evidence="7" type="ORF">GXW71_25755</name>
</gene>
<keyword evidence="4" id="KW-0720">Serine protease</keyword>
<keyword evidence="5" id="KW-0812">Transmembrane</keyword>
<dbReference type="SUPFAM" id="SSF52096">
    <property type="entry name" value="ClpP/crotonase"/>
    <property type="match status" value="1"/>
</dbReference>
<evidence type="ECO:0000259" key="6">
    <source>
        <dbReference type="Pfam" id="PF01343"/>
    </source>
</evidence>
<proteinExistence type="inferred from homology"/>
<evidence type="ECO:0000256" key="2">
    <source>
        <dbReference type="ARBA" id="ARBA00022670"/>
    </source>
</evidence>
<dbReference type="RefSeq" id="WP_211855564.1">
    <property type="nucleotide sequence ID" value="NZ_JAAGBB010000041.1"/>
</dbReference>